<dbReference type="PANTHER" id="PTHR47025">
    <property type="entry name" value="AUTOIMMUNE REGULATOR"/>
    <property type="match status" value="1"/>
</dbReference>
<dbReference type="EMBL" id="JAVXUO010001305">
    <property type="protein sequence ID" value="KAK2983739.1"/>
    <property type="molecule type" value="Genomic_DNA"/>
</dbReference>
<dbReference type="AlphaFoldDB" id="A0AA88REE0"/>
<accession>A0AA88REE0</accession>
<reference evidence="4" key="1">
    <citation type="submission" date="2022-12" db="EMBL/GenBank/DDBJ databases">
        <title>Draft genome assemblies for two species of Escallonia (Escalloniales).</title>
        <authorList>
            <person name="Chanderbali A."/>
            <person name="Dervinis C."/>
            <person name="Anghel I."/>
            <person name="Soltis D."/>
            <person name="Soltis P."/>
            <person name="Zapata F."/>
        </authorList>
    </citation>
    <scope>NUCLEOTIDE SEQUENCE</scope>
    <source>
        <strain evidence="4">UCBG92.1500</strain>
        <tissue evidence="4">Leaf</tissue>
    </source>
</reference>
<gene>
    <name evidence="4" type="ORF">RJ640_024092</name>
</gene>
<protein>
    <recommendedName>
        <fullName evidence="3">Tify domain-containing protein</fullName>
    </recommendedName>
</protein>
<organism evidence="4 5">
    <name type="scientific">Escallonia rubra</name>
    <dbReference type="NCBI Taxonomy" id="112253"/>
    <lineage>
        <taxon>Eukaryota</taxon>
        <taxon>Viridiplantae</taxon>
        <taxon>Streptophyta</taxon>
        <taxon>Embryophyta</taxon>
        <taxon>Tracheophyta</taxon>
        <taxon>Spermatophyta</taxon>
        <taxon>Magnoliopsida</taxon>
        <taxon>eudicotyledons</taxon>
        <taxon>Gunneridae</taxon>
        <taxon>Pentapetalae</taxon>
        <taxon>asterids</taxon>
        <taxon>campanulids</taxon>
        <taxon>Escalloniales</taxon>
        <taxon>Escalloniaceae</taxon>
        <taxon>Escallonia</taxon>
    </lineage>
</organism>
<evidence type="ECO:0000256" key="1">
    <source>
        <dbReference type="ARBA" id="ARBA00004123"/>
    </source>
</evidence>
<dbReference type="GO" id="GO:0003682">
    <property type="term" value="F:chromatin binding"/>
    <property type="evidence" value="ECO:0007669"/>
    <property type="project" value="TreeGrafter"/>
</dbReference>
<dbReference type="GO" id="GO:0045944">
    <property type="term" value="P:positive regulation of transcription by RNA polymerase II"/>
    <property type="evidence" value="ECO:0007669"/>
    <property type="project" value="TreeGrafter"/>
</dbReference>
<evidence type="ECO:0000259" key="3">
    <source>
        <dbReference type="Pfam" id="PF16135"/>
    </source>
</evidence>
<comment type="caution">
    <text evidence="4">The sequence shown here is derived from an EMBL/GenBank/DDBJ whole genome shotgun (WGS) entry which is preliminary data.</text>
</comment>
<dbReference type="GO" id="GO:0042393">
    <property type="term" value="F:histone binding"/>
    <property type="evidence" value="ECO:0007669"/>
    <property type="project" value="TreeGrafter"/>
</dbReference>
<sequence>MGKWTWRSEWQIRRMRKLEMKMTEKIAVNCRLTTVREPFVSGLFKGYPVYNNGGKNVVSPSVFEIHACKAYKRASQYICLENGTSLLDAVKACEKSSLKSLEQTIQGVIGPSPVQDSIICQNCNGSFVWTPAANVGQVCHTCMDSMKSQASSTNATGLKARSSAGKILFSADLGVSLS</sequence>
<proteinExistence type="predicted"/>
<evidence type="ECO:0000256" key="2">
    <source>
        <dbReference type="ARBA" id="ARBA00023242"/>
    </source>
</evidence>
<dbReference type="InterPro" id="IPR032308">
    <property type="entry name" value="TDBD"/>
</dbReference>
<dbReference type="GO" id="GO:0000977">
    <property type="term" value="F:RNA polymerase II transcription regulatory region sequence-specific DNA binding"/>
    <property type="evidence" value="ECO:0007669"/>
    <property type="project" value="TreeGrafter"/>
</dbReference>
<evidence type="ECO:0000313" key="5">
    <source>
        <dbReference type="Proteomes" id="UP001187471"/>
    </source>
</evidence>
<comment type="subcellular location">
    <subcellularLocation>
        <location evidence="1">Nucleus</location>
    </subcellularLocation>
</comment>
<dbReference type="GO" id="GO:0005634">
    <property type="term" value="C:nucleus"/>
    <property type="evidence" value="ECO:0007669"/>
    <property type="project" value="UniProtKB-SubCell"/>
</dbReference>
<feature type="domain" description="Tify" evidence="3">
    <location>
        <begin position="56"/>
        <end position="93"/>
    </location>
</feature>
<name>A0AA88REE0_9ASTE</name>
<dbReference type="Pfam" id="PF16135">
    <property type="entry name" value="TDBD"/>
    <property type="match status" value="1"/>
</dbReference>
<evidence type="ECO:0000313" key="4">
    <source>
        <dbReference type="EMBL" id="KAK2983739.1"/>
    </source>
</evidence>
<dbReference type="PANTHER" id="PTHR47025:SF27">
    <property type="entry name" value="PHD-TYPE DOMAIN-CONTAINING PROTEIN"/>
    <property type="match status" value="1"/>
</dbReference>
<keyword evidence="2" id="KW-0539">Nucleus</keyword>
<keyword evidence="5" id="KW-1185">Reference proteome</keyword>
<dbReference type="Proteomes" id="UP001187471">
    <property type="component" value="Unassembled WGS sequence"/>
</dbReference>